<dbReference type="PANTHER" id="PTHR11256:SF21">
    <property type="entry name" value="BCL-2 BCL-2 HOMOLOGY REGION 1-3 DOMAIN-CONTAINING PROTEIN"/>
    <property type="match status" value="1"/>
</dbReference>
<dbReference type="GO" id="GO:0005741">
    <property type="term" value="C:mitochondrial outer membrane"/>
    <property type="evidence" value="ECO:0007669"/>
    <property type="project" value="TreeGrafter"/>
</dbReference>
<gene>
    <name evidence="6" type="ORF">FJT64_012780</name>
</gene>
<evidence type="ECO:0000256" key="2">
    <source>
        <dbReference type="ARBA" id="ARBA00022703"/>
    </source>
</evidence>
<evidence type="ECO:0000313" key="7">
    <source>
        <dbReference type="Proteomes" id="UP000440578"/>
    </source>
</evidence>
<dbReference type="PROSITE" id="PS50062">
    <property type="entry name" value="BCL2_FAMILY"/>
    <property type="match status" value="1"/>
</dbReference>
<dbReference type="PANTHER" id="PTHR11256">
    <property type="entry name" value="BCL-2 RELATED"/>
    <property type="match status" value="1"/>
</dbReference>
<feature type="domain" description="Bcl-2 Bcl-2 homology region 1-3" evidence="5">
    <location>
        <begin position="281"/>
        <end position="381"/>
    </location>
</feature>
<comment type="similarity">
    <text evidence="1">Belongs to the Bcl-2 family.</text>
</comment>
<feature type="compositionally biased region" description="Low complexity" evidence="3">
    <location>
        <begin position="24"/>
        <end position="45"/>
    </location>
</feature>
<evidence type="ECO:0000256" key="1">
    <source>
        <dbReference type="ARBA" id="ARBA00009458"/>
    </source>
</evidence>
<keyword evidence="4" id="KW-0472">Membrane</keyword>
<dbReference type="GO" id="GO:0097192">
    <property type="term" value="P:extrinsic apoptotic signaling pathway in absence of ligand"/>
    <property type="evidence" value="ECO:0007669"/>
    <property type="project" value="TreeGrafter"/>
</dbReference>
<reference evidence="6 7" key="1">
    <citation type="submission" date="2019-07" db="EMBL/GenBank/DDBJ databases">
        <title>Draft genome assembly of a fouling barnacle, Amphibalanus amphitrite (Darwin, 1854): The first reference genome for Thecostraca.</title>
        <authorList>
            <person name="Kim W."/>
        </authorList>
    </citation>
    <scope>NUCLEOTIDE SEQUENCE [LARGE SCALE GENOMIC DNA]</scope>
    <source>
        <strain evidence="6">SNU_AA5</strain>
        <tissue evidence="6">Soma without cirri and trophi</tissue>
    </source>
</reference>
<feature type="region of interest" description="Disordered" evidence="3">
    <location>
        <begin position="184"/>
        <end position="226"/>
    </location>
</feature>
<keyword evidence="2" id="KW-0053">Apoptosis</keyword>
<dbReference type="InterPro" id="IPR046371">
    <property type="entry name" value="Bcl-2_BH1-3"/>
</dbReference>
<dbReference type="GO" id="GO:0051400">
    <property type="term" value="F:BH domain binding"/>
    <property type="evidence" value="ECO:0007669"/>
    <property type="project" value="TreeGrafter"/>
</dbReference>
<evidence type="ECO:0000259" key="5">
    <source>
        <dbReference type="Pfam" id="PF00452"/>
    </source>
</evidence>
<comment type="caution">
    <text evidence="6">The sequence shown here is derived from an EMBL/GenBank/DDBJ whole genome shotgun (WGS) entry which is preliminary data.</text>
</comment>
<keyword evidence="4" id="KW-0812">Transmembrane</keyword>
<name>A0A6A4VHG3_AMPAM</name>
<keyword evidence="7" id="KW-1185">Reference proteome</keyword>
<evidence type="ECO:0000313" key="6">
    <source>
        <dbReference type="EMBL" id="KAF0288891.1"/>
    </source>
</evidence>
<dbReference type="GO" id="GO:0001836">
    <property type="term" value="P:release of cytochrome c from mitochondria"/>
    <property type="evidence" value="ECO:0007669"/>
    <property type="project" value="TreeGrafter"/>
</dbReference>
<proteinExistence type="inferred from homology"/>
<dbReference type="InterPro" id="IPR036834">
    <property type="entry name" value="Bcl-2-like_sf"/>
</dbReference>
<protein>
    <recommendedName>
        <fullName evidence="5">Bcl-2 Bcl-2 homology region 1-3 domain-containing protein</fullName>
    </recommendedName>
</protein>
<evidence type="ECO:0000256" key="4">
    <source>
        <dbReference type="SAM" id="Phobius"/>
    </source>
</evidence>
<accession>A0A6A4VHG3</accession>
<dbReference type="AlphaFoldDB" id="A0A6A4VHG3"/>
<dbReference type="OrthoDB" id="6080198at2759"/>
<dbReference type="SUPFAM" id="SSF56854">
    <property type="entry name" value="Bcl-2 inhibitors of programmed cell death"/>
    <property type="match status" value="1"/>
</dbReference>
<dbReference type="GO" id="GO:0008630">
    <property type="term" value="P:intrinsic apoptotic signaling pathway in response to DNA damage"/>
    <property type="evidence" value="ECO:0007669"/>
    <property type="project" value="TreeGrafter"/>
</dbReference>
<evidence type="ECO:0000256" key="3">
    <source>
        <dbReference type="SAM" id="MobiDB-lite"/>
    </source>
</evidence>
<sequence>MPETGRNAKGFQDSAVQSSAMSHAAADNGQDGAAGDGAKADPPAAETDEPDRMAIVELETKLELMMPPAPQEKAVSPYPDFPETNPFRLPAREVPVVVEVDDTPSVRPRERGDGWPGGSLAQRRGSPSDLRVFIPGTGGAGAGSSLLAQRAVGDCEPELAAAGGGGGARRGPMERRDSIWDRLPAPDELQQQRRHSDQEPTSGAGRLLRSPFPLVQPTPTPDQTNDEGRELFLEFVHDRIVEEGIPEAELALEAQNDDTINRIMSLPGLSNPVWAQTGTELRALADAFATSHQRRELRCKAQQTDLTAISWDRFRQLLEELFSGEAGVTQERILVLFFFLSDCVVSTIRRHAWAHLRRLIEWSLRYIVERVCTLVQEAGGWGVVLRQSAEYLYLGLKIAAAGLVCVAAIVYIRKN</sequence>
<dbReference type="Gene3D" id="1.10.437.10">
    <property type="entry name" value="Blc2-like"/>
    <property type="match status" value="1"/>
</dbReference>
<dbReference type="InterPro" id="IPR002475">
    <property type="entry name" value="Bcl2-like"/>
</dbReference>
<dbReference type="Proteomes" id="UP000440578">
    <property type="component" value="Unassembled WGS sequence"/>
</dbReference>
<feature type="transmembrane region" description="Helical" evidence="4">
    <location>
        <begin position="391"/>
        <end position="412"/>
    </location>
</feature>
<organism evidence="6 7">
    <name type="scientific">Amphibalanus amphitrite</name>
    <name type="common">Striped barnacle</name>
    <name type="synonym">Balanus amphitrite</name>
    <dbReference type="NCBI Taxonomy" id="1232801"/>
    <lineage>
        <taxon>Eukaryota</taxon>
        <taxon>Metazoa</taxon>
        <taxon>Ecdysozoa</taxon>
        <taxon>Arthropoda</taxon>
        <taxon>Crustacea</taxon>
        <taxon>Multicrustacea</taxon>
        <taxon>Cirripedia</taxon>
        <taxon>Thoracica</taxon>
        <taxon>Thoracicalcarea</taxon>
        <taxon>Balanomorpha</taxon>
        <taxon>Balanoidea</taxon>
        <taxon>Balanidae</taxon>
        <taxon>Amphibalaninae</taxon>
        <taxon>Amphibalanus</taxon>
    </lineage>
</organism>
<feature type="region of interest" description="Disordered" evidence="3">
    <location>
        <begin position="1"/>
        <end position="51"/>
    </location>
</feature>
<dbReference type="InterPro" id="IPR026298">
    <property type="entry name" value="Bcl-2_fam"/>
</dbReference>
<dbReference type="EMBL" id="VIIS01002074">
    <property type="protein sequence ID" value="KAF0288891.1"/>
    <property type="molecule type" value="Genomic_DNA"/>
</dbReference>
<keyword evidence="4" id="KW-1133">Transmembrane helix</keyword>
<feature type="region of interest" description="Disordered" evidence="3">
    <location>
        <begin position="104"/>
        <end position="127"/>
    </location>
</feature>
<dbReference type="GO" id="GO:0042981">
    <property type="term" value="P:regulation of apoptotic process"/>
    <property type="evidence" value="ECO:0007669"/>
    <property type="project" value="InterPro"/>
</dbReference>
<dbReference type="Pfam" id="PF00452">
    <property type="entry name" value="Bcl-2"/>
    <property type="match status" value="1"/>
</dbReference>